<dbReference type="EMBL" id="UOFT01000035">
    <property type="protein sequence ID" value="VAW94003.1"/>
    <property type="molecule type" value="Genomic_DNA"/>
</dbReference>
<evidence type="ECO:0000256" key="6">
    <source>
        <dbReference type="ARBA" id="ARBA00023284"/>
    </source>
</evidence>
<keyword evidence="4" id="KW-0574">Periplasm</keyword>
<dbReference type="InterPro" id="IPR033954">
    <property type="entry name" value="DiS-bond_Isoase_DsbC/G"/>
</dbReference>
<dbReference type="InterPro" id="IPR036249">
    <property type="entry name" value="Thioredoxin-like_sf"/>
</dbReference>
<dbReference type="SUPFAM" id="SSF52833">
    <property type="entry name" value="Thioredoxin-like"/>
    <property type="match status" value="1"/>
</dbReference>
<dbReference type="InterPro" id="IPR018950">
    <property type="entry name" value="DiS-bond_isomerase_DsbC/G_N"/>
</dbReference>
<dbReference type="InterPro" id="IPR012336">
    <property type="entry name" value="Thioredoxin-like_fold"/>
</dbReference>
<evidence type="ECO:0000256" key="2">
    <source>
        <dbReference type="ARBA" id="ARBA00009813"/>
    </source>
</evidence>
<dbReference type="InterPro" id="IPR009094">
    <property type="entry name" value="DiS-bond_isomerase_DsbC/G_N_sf"/>
</dbReference>
<dbReference type="Pfam" id="PF10411">
    <property type="entry name" value="DsbC_N"/>
    <property type="match status" value="1"/>
</dbReference>
<evidence type="ECO:0000259" key="8">
    <source>
        <dbReference type="Pfam" id="PF13098"/>
    </source>
</evidence>
<dbReference type="PANTHER" id="PTHR35272:SF3">
    <property type="entry name" value="THIOL:DISULFIDE INTERCHANGE PROTEIN DSBC"/>
    <property type="match status" value="1"/>
</dbReference>
<dbReference type="GO" id="GO:0042597">
    <property type="term" value="C:periplasmic space"/>
    <property type="evidence" value="ECO:0007669"/>
    <property type="project" value="UniProtKB-SubCell"/>
</dbReference>
<comment type="similarity">
    <text evidence="2">Belongs to the thioredoxin family. DsbC subfamily.</text>
</comment>
<comment type="subcellular location">
    <subcellularLocation>
        <location evidence="1">Periplasm</location>
    </subcellularLocation>
</comment>
<keyword evidence="3" id="KW-0732">Signal</keyword>
<dbReference type="Gene3D" id="3.10.450.70">
    <property type="entry name" value="Disulphide bond isomerase, DsbC/G, N-terminal"/>
    <property type="match status" value="1"/>
</dbReference>
<evidence type="ECO:0000256" key="4">
    <source>
        <dbReference type="ARBA" id="ARBA00022764"/>
    </source>
</evidence>
<evidence type="ECO:0000259" key="7">
    <source>
        <dbReference type="Pfam" id="PF10411"/>
    </source>
</evidence>
<dbReference type="Gene3D" id="3.40.30.10">
    <property type="entry name" value="Glutaredoxin"/>
    <property type="match status" value="1"/>
</dbReference>
<organism evidence="9">
    <name type="scientific">hydrothermal vent metagenome</name>
    <dbReference type="NCBI Taxonomy" id="652676"/>
    <lineage>
        <taxon>unclassified sequences</taxon>
        <taxon>metagenomes</taxon>
        <taxon>ecological metagenomes</taxon>
    </lineage>
</organism>
<keyword evidence="6" id="KW-0676">Redox-active center</keyword>
<feature type="domain" description="Disulphide bond isomerase DsbC/G N-terminal" evidence="7">
    <location>
        <begin position="34"/>
        <end position="96"/>
    </location>
</feature>
<name>A0A3B1A1K0_9ZZZZ</name>
<dbReference type="AlphaFoldDB" id="A0A3B1A1K0"/>
<sequence>MNFPKIILHFILYSGLLSGLFFHANVSAEAEIKNLEKIRAVIAQRIEGVGEYKIQPSPIKGLYLVIAPPRILYISEDANYIFEGDVTNINTGEDLTRGYRNSARYAAVETMKDSMIIFSPPKDKIKHTITVFTDIDCYYCKKLHSEVDEFNRLGIQVRYLAYPRQGAGSAAYAKAITVWCSKDKQMALTRAKNGVDLKAIKCDNPVDKHFALGDLLGVRGTPAIFLENGQMYPGYIPAARLSQALDKAKKAGAFK</sequence>
<dbReference type="SUPFAM" id="SSF54423">
    <property type="entry name" value="DsbC/DsbG N-terminal domain-like"/>
    <property type="match status" value="1"/>
</dbReference>
<evidence type="ECO:0000256" key="1">
    <source>
        <dbReference type="ARBA" id="ARBA00004418"/>
    </source>
</evidence>
<keyword evidence="5" id="KW-1015">Disulfide bond</keyword>
<protein>
    <submittedName>
        <fullName evidence="9">Thiol:disulfide interchange protein DsbC</fullName>
    </submittedName>
</protein>
<dbReference type="Pfam" id="PF13098">
    <property type="entry name" value="Thioredoxin_2"/>
    <property type="match status" value="1"/>
</dbReference>
<dbReference type="CDD" id="cd03020">
    <property type="entry name" value="DsbA_DsbC_DsbG"/>
    <property type="match status" value="1"/>
</dbReference>
<evidence type="ECO:0000313" key="9">
    <source>
        <dbReference type="EMBL" id="VAW94003.1"/>
    </source>
</evidence>
<proteinExistence type="inferred from homology"/>
<reference evidence="9" key="1">
    <citation type="submission" date="2018-06" db="EMBL/GenBank/DDBJ databases">
        <authorList>
            <person name="Zhirakovskaya E."/>
        </authorList>
    </citation>
    <scope>NUCLEOTIDE SEQUENCE</scope>
</reference>
<evidence type="ECO:0000256" key="3">
    <source>
        <dbReference type="ARBA" id="ARBA00022729"/>
    </source>
</evidence>
<dbReference type="InterPro" id="IPR051470">
    <property type="entry name" value="Thiol:disulfide_interchange"/>
</dbReference>
<accession>A0A3B1A1K0</accession>
<dbReference type="PANTHER" id="PTHR35272">
    <property type="entry name" value="THIOL:DISULFIDE INTERCHANGE PROTEIN DSBC-RELATED"/>
    <property type="match status" value="1"/>
</dbReference>
<gene>
    <name evidence="9" type="ORF">MNBD_GAMMA23-1109</name>
</gene>
<feature type="domain" description="Thioredoxin-like fold" evidence="8">
    <location>
        <begin position="125"/>
        <end position="245"/>
    </location>
</feature>
<evidence type="ECO:0000256" key="5">
    <source>
        <dbReference type="ARBA" id="ARBA00023157"/>
    </source>
</evidence>